<dbReference type="InterPro" id="IPR039024">
    <property type="entry name" value="RTC4"/>
</dbReference>
<evidence type="ECO:0000256" key="7">
    <source>
        <dbReference type="ARBA" id="ARBA00023242"/>
    </source>
</evidence>
<keyword evidence="7" id="KW-0539">Nucleus</keyword>
<evidence type="ECO:0000313" key="10">
    <source>
        <dbReference type="Proteomes" id="UP000012174"/>
    </source>
</evidence>
<feature type="domain" description="Restriction of telomere capping protein 4 C-terminal" evidence="8">
    <location>
        <begin position="49"/>
        <end position="166"/>
    </location>
</feature>
<evidence type="ECO:0000256" key="5">
    <source>
        <dbReference type="ARBA" id="ARBA00015162"/>
    </source>
</evidence>
<dbReference type="PANTHER" id="PTHR41391">
    <property type="entry name" value="RESTRICTION OF TELOMERE CAPPING PROTEIN 4"/>
    <property type="match status" value="1"/>
</dbReference>
<dbReference type="GO" id="GO:0005634">
    <property type="term" value="C:nucleus"/>
    <property type="evidence" value="ECO:0007669"/>
    <property type="project" value="UniProtKB-SubCell"/>
</dbReference>
<keyword evidence="10" id="KW-1185">Reference proteome</keyword>
<dbReference type="KEGG" id="ela:UCREL1_3683"/>
<dbReference type="Proteomes" id="UP000012174">
    <property type="component" value="Unassembled WGS sequence"/>
</dbReference>
<protein>
    <recommendedName>
        <fullName evidence="5">Restriction of telomere capping protein 4</fullName>
    </recommendedName>
</protein>
<comment type="function">
    <text evidence="1">May be involved in a process influencing telomere capping.</text>
</comment>
<dbReference type="AlphaFoldDB" id="M7SYB4"/>
<accession>M7SYB4</accession>
<evidence type="ECO:0000256" key="2">
    <source>
        <dbReference type="ARBA" id="ARBA00004123"/>
    </source>
</evidence>
<dbReference type="SMART" id="SM01312">
    <property type="entry name" value="RTC4"/>
    <property type="match status" value="1"/>
</dbReference>
<dbReference type="OrthoDB" id="128308at2759"/>
<dbReference type="HOGENOM" id="CLU_084508_0_0_1"/>
<comment type="similarity">
    <text evidence="4">Belongs to the RTC4 family.</text>
</comment>
<name>M7SYB4_EUTLA</name>
<comment type="subcellular location">
    <subcellularLocation>
        <location evidence="3">Cytoplasm</location>
    </subcellularLocation>
    <subcellularLocation>
        <location evidence="2">Nucleus</location>
    </subcellularLocation>
</comment>
<evidence type="ECO:0000256" key="4">
    <source>
        <dbReference type="ARBA" id="ARBA00009461"/>
    </source>
</evidence>
<evidence type="ECO:0000256" key="3">
    <source>
        <dbReference type="ARBA" id="ARBA00004496"/>
    </source>
</evidence>
<evidence type="ECO:0000313" key="9">
    <source>
        <dbReference type="EMBL" id="EMR69297.1"/>
    </source>
</evidence>
<dbReference type="EMBL" id="KB706105">
    <property type="protein sequence ID" value="EMR69297.1"/>
    <property type="molecule type" value="Genomic_DNA"/>
</dbReference>
<dbReference type="PANTHER" id="PTHR41391:SF1">
    <property type="entry name" value="RESTRICTION OF TELOMERE CAPPING PROTEIN 4"/>
    <property type="match status" value="1"/>
</dbReference>
<keyword evidence="6" id="KW-0963">Cytoplasm</keyword>
<proteinExistence type="inferred from homology"/>
<gene>
    <name evidence="9" type="ORF">UCREL1_3683</name>
</gene>
<dbReference type="Pfam" id="PF14474">
    <property type="entry name" value="RTC4"/>
    <property type="match status" value="1"/>
</dbReference>
<evidence type="ECO:0000256" key="1">
    <source>
        <dbReference type="ARBA" id="ARBA00002738"/>
    </source>
</evidence>
<dbReference type="InterPro" id="IPR028094">
    <property type="entry name" value="RTC4_C"/>
</dbReference>
<dbReference type="GO" id="GO:0005737">
    <property type="term" value="C:cytoplasm"/>
    <property type="evidence" value="ECO:0007669"/>
    <property type="project" value="UniProtKB-SubCell"/>
</dbReference>
<dbReference type="eggNOG" id="ENOG502SEU0">
    <property type="taxonomic scope" value="Eukaryota"/>
</dbReference>
<reference evidence="10" key="1">
    <citation type="journal article" date="2013" name="Genome Announc.">
        <title>Draft genome sequence of the grapevine dieback fungus Eutypa lata UCR-EL1.</title>
        <authorList>
            <person name="Blanco-Ulate B."/>
            <person name="Rolshausen P.E."/>
            <person name="Cantu D."/>
        </authorList>
    </citation>
    <scope>NUCLEOTIDE SEQUENCE [LARGE SCALE GENOMIC DNA]</scope>
    <source>
        <strain evidence="10">UCR-EL1</strain>
    </source>
</reference>
<organism evidence="9 10">
    <name type="scientific">Eutypa lata (strain UCR-EL1)</name>
    <name type="common">Grapevine dieback disease fungus</name>
    <name type="synonym">Eutypa armeniacae</name>
    <dbReference type="NCBI Taxonomy" id="1287681"/>
    <lineage>
        <taxon>Eukaryota</taxon>
        <taxon>Fungi</taxon>
        <taxon>Dikarya</taxon>
        <taxon>Ascomycota</taxon>
        <taxon>Pezizomycotina</taxon>
        <taxon>Sordariomycetes</taxon>
        <taxon>Xylariomycetidae</taxon>
        <taxon>Xylariales</taxon>
        <taxon>Diatrypaceae</taxon>
        <taxon>Eutypa</taxon>
    </lineage>
</organism>
<evidence type="ECO:0000256" key="6">
    <source>
        <dbReference type="ARBA" id="ARBA00022490"/>
    </source>
</evidence>
<sequence>MNIRKQTAFCRMHKRRTALNSGNEKGYPKIDWGTIESRLAKHESFMREILEGSRPSHYASLLKEKVESGKNRTLLKTDDSVTPGYYGPKGLRVMTDFIMRRLSSVIRKRAVEDRLISARSYTGYVQAVLMPELAVRLVMEDMDVGEGEARDILRDSIEVGELLHEETGDVVAYESEDEDIYTI</sequence>
<evidence type="ECO:0000259" key="8">
    <source>
        <dbReference type="SMART" id="SM01312"/>
    </source>
</evidence>